<dbReference type="GO" id="GO:0005525">
    <property type="term" value="F:GTP binding"/>
    <property type="evidence" value="ECO:0007669"/>
    <property type="project" value="UniProtKB-KW"/>
</dbReference>
<dbReference type="Pfam" id="PF00175">
    <property type="entry name" value="NAD_binding_1"/>
    <property type="match status" value="1"/>
</dbReference>
<feature type="domain" description="FAD-binding FR-type" evidence="18">
    <location>
        <begin position="608"/>
        <end position="837"/>
    </location>
</feature>
<dbReference type="InterPro" id="IPR023173">
    <property type="entry name" value="NADPH_Cyt_P450_Rdtase_alpha"/>
</dbReference>
<dbReference type="Gene3D" id="2.40.30.10">
    <property type="entry name" value="Translation factors"/>
    <property type="match status" value="1"/>
</dbReference>
<dbReference type="Proteomes" id="UP001255856">
    <property type="component" value="Unassembled WGS sequence"/>
</dbReference>
<evidence type="ECO:0000256" key="10">
    <source>
        <dbReference type="ARBA" id="ARBA00023002"/>
    </source>
</evidence>
<gene>
    <name evidence="19" type="ORF">QBZ16_002013</name>
</gene>
<dbReference type="PROSITE" id="PS50902">
    <property type="entry name" value="FLAVODOXIN_LIKE"/>
    <property type="match status" value="1"/>
</dbReference>
<dbReference type="GO" id="GO:0015031">
    <property type="term" value="P:protein transport"/>
    <property type="evidence" value="ECO:0007669"/>
    <property type="project" value="UniProtKB-KW"/>
</dbReference>
<dbReference type="InterPro" id="IPR001433">
    <property type="entry name" value="OxRdtase_FAD/NAD-bd"/>
</dbReference>
<dbReference type="InterPro" id="IPR008254">
    <property type="entry name" value="Flavodoxin/NO_synth"/>
</dbReference>
<dbReference type="Pfam" id="PF00667">
    <property type="entry name" value="FAD_binding_1"/>
    <property type="match status" value="1"/>
</dbReference>
<dbReference type="PROSITE" id="PS51384">
    <property type="entry name" value="FAD_FR"/>
    <property type="match status" value="1"/>
</dbReference>
<dbReference type="SUPFAM" id="SSF63380">
    <property type="entry name" value="Riboflavin synthase domain-like"/>
    <property type="match status" value="1"/>
</dbReference>
<dbReference type="GO" id="GO:0005886">
    <property type="term" value="C:plasma membrane"/>
    <property type="evidence" value="ECO:0007669"/>
    <property type="project" value="UniProtKB-SubCell"/>
</dbReference>
<dbReference type="InterPro" id="IPR039261">
    <property type="entry name" value="FNR_nucleotide-bd"/>
</dbReference>
<dbReference type="GO" id="GO:0050660">
    <property type="term" value="F:flavin adenine dinucleotide binding"/>
    <property type="evidence" value="ECO:0007669"/>
    <property type="project" value="TreeGrafter"/>
</dbReference>
<dbReference type="InterPro" id="IPR003097">
    <property type="entry name" value="CysJ-like_FAD-binding"/>
</dbReference>
<evidence type="ECO:0000256" key="14">
    <source>
        <dbReference type="ARBA" id="ARBA00023289"/>
    </source>
</evidence>
<dbReference type="FunFam" id="3.40.50.300:FF:000263">
    <property type="entry name" value="Ras-related protein RABB1c"/>
    <property type="match status" value="1"/>
</dbReference>
<dbReference type="Pfam" id="PF00071">
    <property type="entry name" value="Ras"/>
    <property type="match status" value="1"/>
</dbReference>
<sequence length="1086" mass="118233">MADIDIMDGILMDEDTTFVFEALNMAWDVDAMADPALPSGASEEGCGLSSSPKSSGHSAGMAGSSGQPDSDQSNPDTKMTRKDDARAKNRLCVTSAGLFGRLVRSQLEAARLENAQLKANCQTSENLLETRDHILGILQAGPASKQREQLAELGLNYGQAIMVESGTHKAELMDNPWLDECGIRQWRAAPLSKLGDHWLRLREGLLALLEQRERAELMDDAKEMDSIDCRLNRGCSEATRTMWRMIKYRPGEFAAVFAHGAKSLPDADDRAYWVALTDKVLLGPKKRAALKQFGLELDASLEQVMARRKVAVEGVVRCAQAAACAGLGCSEAKAALTLQEATAAVKSTLDEERALHSTVCKFLFGELMSIKQARRRDVAERIGREALRRGYEPTVLSCEVFYKQLDGLPGWPVVIWVVSTTGQGEAPPMLRALWRALLRRSLPADLLRGQRVAVMGLGDSGYVQYNVAAKKLFRRLEALGAQSLVPGAGLGDARAAGGYEASYGPWMTSVWRALSEQRGPGVVEEIKIAPDDRYTEPALKWLVELLPGPPPEAGADWRSLSTPLERALRCSSLFHAMEAETELAGVDGAPEAAAEGAAGSGPQRGSRGAPLLARVLANRRLTAQDHWQDVRHIDFGVDERVLYDPGDLLLVLPEQSPSAVAEILEMAGASARAWVRVSRARPPLYTPRCFPLADLVAGVLDVDAASPRRTFFEVLRQCASVEHERERLGYFCSADGFDNWILYNREEGTTVLEVLRDFPSARPTLSWLLSSAPRLQPRAFSIASSPRGGALALTVGVVRWKTPRRRRRQGLCSGWLAGLAEGARVPIWTEQGDLRFPPDPQTPLLLVGPGTGVAPMRAVLQHRAMLKKEGQETGPALLFFGCRSAGVGKSCLLLQFTDKRFQPVHDLTIGVEFGARMITIDGKQIKLQIWDTAGQESFRSITRSYYRGAAGALLVYDITRRETFEHLASWLEDARQHANPNMTIMLIGNKADLSHRRAVSREEGEQFAKEHGLVFLETSAKTALNVEEAFIGTARAIHDKIASGVIDVSNESYGIKVGYGAGGGTGASGTIRPGEPAPAARSAGCC</sequence>
<evidence type="ECO:0000256" key="3">
    <source>
        <dbReference type="ARBA" id="ARBA00004193"/>
    </source>
</evidence>
<feature type="region of interest" description="Disordered" evidence="16">
    <location>
        <begin position="38"/>
        <end position="86"/>
    </location>
</feature>
<dbReference type="PROSITE" id="PS51420">
    <property type="entry name" value="RHO"/>
    <property type="match status" value="1"/>
</dbReference>
<dbReference type="InterPro" id="IPR027417">
    <property type="entry name" value="P-loop_NTPase"/>
</dbReference>
<keyword evidence="10" id="KW-0560">Oxidoreductase</keyword>
<evidence type="ECO:0000313" key="20">
    <source>
        <dbReference type="Proteomes" id="UP001255856"/>
    </source>
</evidence>
<feature type="domain" description="Flavodoxin-like" evidence="17">
    <location>
        <begin position="364"/>
        <end position="511"/>
    </location>
</feature>
<protein>
    <submittedName>
        <fullName evidence="19">Uncharacterized protein</fullName>
    </submittedName>
</protein>
<dbReference type="GO" id="GO:0010181">
    <property type="term" value="F:FMN binding"/>
    <property type="evidence" value="ECO:0007669"/>
    <property type="project" value="InterPro"/>
</dbReference>
<evidence type="ECO:0000256" key="15">
    <source>
        <dbReference type="ARBA" id="ARBA00025673"/>
    </source>
</evidence>
<dbReference type="PROSITE" id="PS51421">
    <property type="entry name" value="RAS"/>
    <property type="match status" value="1"/>
</dbReference>
<name>A0AAD9IL85_PROWI</name>
<evidence type="ECO:0000256" key="1">
    <source>
        <dbReference type="ARBA" id="ARBA00001917"/>
    </source>
</evidence>
<dbReference type="Gene3D" id="3.40.50.80">
    <property type="entry name" value="Nucleotide-binding domain of ferredoxin-NADP reductase (FNR) module"/>
    <property type="match status" value="1"/>
</dbReference>
<dbReference type="PROSITE" id="PS51419">
    <property type="entry name" value="RAB"/>
    <property type="match status" value="1"/>
</dbReference>
<dbReference type="PANTHER" id="PTHR19384">
    <property type="entry name" value="NITRIC OXIDE SYNTHASE-RELATED"/>
    <property type="match status" value="1"/>
</dbReference>
<evidence type="ECO:0000259" key="18">
    <source>
        <dbReference type="PROSITE" id="PS51384"/>
    </source>
</evidence>
<keyword evidence="14" id="KW-0636">Prenylation</keyword>
<keyword evidence="6" id="KW-0547">Nucleotide-binding</keyword>
<evidence type="ECO:0000256" key="7">
    <source>
        <dbReference type="ARBA" id="ARBA00022827"/>
    </source>
</evidence>
<accession>A0AAD9IL85</accession>
<dbReference type="InterPro" id="IPR001806">
    <property type="entry name" value="Small_GTPase"/>
</dbReference>
<dbReference type="GO" id="GO:0003924">
    <property type="term" value="F:GTPase activity"/>
    <property type="evidence" value="ECO:0007669"/>
    <property type="project" value="InterPro"/>
</dbReference>
<keyword evidence="13" id="KW-0449">Lipoprotein</keyword>
<comment type="subcellular location">
    <subcellularLocation>
        <location evidence="3">Cell membrane</location>
        <topology evidence="3">Lipid-anchor</topology>
    </subcellularLocation>
</comment>
<dbReference type="SMART" id="SM00175">
    <property type="entry name" value="RAB"/>
    <property type="match status" value="1"/>
</dbReference>
<evidence type="ECO:0000256" key="11">
    <source>
        <dbReference type="ARBA" id="ARBA00023134"/>
    </source>
</evidence>
<dbReference type="Gene3D" id="3.40.50.300">
    <property type="entry name" value="P-loop containing nucleotide triphosphate hydrolases"/>
    <property type="match status" value="1"/>
</dbReference>
<dbReference type="GO" id="GO:0005829">
    <property type="term" value="C:cytosol"/>
    <property type="evidence" value="ECO:0007669"/>
    <property type="project" value="TreeGrafter"/>
</dbReference>
<dbReference type="NCBIfam" id="TIGR00231">
    <property type="entry name" value="small_GTP"/>
    <property type="match status" value="1"/>
</dbReference>
<comment type="similarity">
    <text evidence="4">Belongs to the small GTPase superfamily. Rab family.</text>
</comment>
<dbReference type="SMART" id="SM00173">
    <property type="entry name" value="RAS"/>
    <property type="match status" value="1"/>
</dbReference>
<feature type="compositionally biased region" description="Polar residues" evidence="16">
    <location>
        <begin position="67"/>
        <end position="77"/>
    </location>
</feature>
<evidence type="ECO:0000256" key="13">
    <source>
        <dbReference type="ARBA" id="ARBA00023288"/>
    </source>
</evidence>
<evidence type="ECO:0000256" key="4">
    <source>
        <dbReference type="ARBA" id="ARBA00006270"/>
    </source>
</evidence>
<keyword evidence="12" id="KW-0472">Membrane</keyword>
<dbReference type="Gene3D" id="1.20.990.10">
    <property type="entry name" value="NADPH-cytochrome p450 Reductase, Chain A, domain 3"/>
    <property type="match status" value="1"/>
</dbReference>
<keyword evidence="9" id="KW-0813">Transport</keyword>
<comment type="function">
    <text evidence="15">Protein transport. Probably involved in vesicular traffic.</text>
</comment>
<comment type="caution">
    <text evidence="19">The sequence shown here is derived from an EMBL/GenBank/DDBJ whole genome shotgun (WGS) entry which is preliminary data.</text>
</comment>
<evidence type="ECO:0000256" key="12">
    <source>
        <dbReference type="ARBA" id="ARBA00023136"/>
    </source>
</evidence>
<dbReference type="PANTHER" id="PTHR19384:SF10">
    <property type="entry name" value="NADPH-DEPENDENT DIFLAVIN OXIDOREDUCTASE 1"/>
    <property type="match status" value="1"/>
</dbReference>
<evidence type="ECO:0000313" key="19">
    <source>
        <dbReference type="EMBL" id="KAK2079618.1"/>
    </source>
</evidence>
<keyword evidence="11" id="KW-0342">GTP-binding</keyword>
<feature type="compositionally biased region" description="Low complexity" evidence="16">
    <location>
        <begin position="45"/>
        <end position="66"/>
    </location>
</feature>
<reference evidence="19" key="1">
    <citation type="submission" date="2021-01" db="EMBL/GenBank/DDBJ databases">
        <authorList>
            <person name="Eckstrom K.M.E."/>
        </authorList>
    </citation>
    <scope>NUCLEOTIDE SEQUENCE</scope>
    <source>
        <strain evidence="19">UVCC 0001</strain>
    </source>
</reference>
<organism evidence="19 20">
    <name type="scientific">Prototheca wickerhamii</name>
    <dbReference type="NCBI Taxonomy" id="3111"/>
    <lineage>
        <taxon>Eukaryota</taxon>
        <taxon>Viridiplantae</taxon>
        <taxon>Chlorophyta</taxon>
        <taxon>core chlorophytes</taxon>
        <taxon>Trebouxiophyceae</taxon>
        <taxon>Chlorellales</taxon>
        <taxon>Chlorellaceae</taxon>
        <taxon>Prototheca</taxon>
    </lineage>
</organism>
<evidence type="ECO:0000256" key="6">
    <source>
        <dbReference type="ARBA" id="ARBA00022741"/>
    </source>
</evidence>
<keyword evidence="20" id="KW-1185">Reference proteome</keyword>
<dbReference type="EMBL" id="JASFZW010000002">
    <property type="protein sequence ID" value="KAK2079618.1"/>
    <property type="molecule type" value="Genomic_DNA"/>
</dbReference>
<keyword evidence="7" id="KW-0274">FAD</keyword>
<dbReference type="Gene3D" id="3.40.50.360">
    <property type="match status" value="1"/>
</dbReference>
<dbReference type="SUPFAM" id="SSF52218">
    <property type="entry name" value="Flavoproteins"/>
    <property type="match status" value="1"/>
</dbReference>
<dbReference type="GO" id="GO:0016491">
    <property type="term" value="F:oxidoreductase activity"/>
    <property type="evidence" value="ECO:0007669"/>
    <property type="project" value="UniProtKB-KW"/>
</dbReference>
<keyword evidence="5" id="KW-0285">Flavoprotein</keyword>
<evidence type="ECO:0000256" key="2">
    <source>
        <dbReference type="ARBA" id="ARBA00001974"/>
    </source>
</evidence>
<dbReference type="PRINTS" id="PR00449">
    <property type="entry name" value="RASTRNSFRMNG"/>
</dbReference>
<dbReference type="Pfam" id="PF00258">
    <property type="entry name" value="Flavodoxin_1"/>
    <property type="match status" value="1"/>
</dbReference>
<dbReference type="SUPFAM" id="SSF52343">
    <property type="entry name" value="Ferredoxin reductase-like, C-terminal NADP-linked domain"/>
    <property type="match status" value="1"/>
</dbReference>
<comment type="cofactor">
    <cofactor evidence="2">
        <name>FAD</name>
        <dbReference type="ChEBI" id="CHEBI:57692"/>
    </cofactor>
</comment>
<dbReference type="CDD" id="cd01866">
    <property type="entry name" value="Rab2"/>
    <property type="match status" value="1"/>
</dbReference>
<dbReference type="InterPro" id="IPR005225">
    <property type="entry name" value="Small_GTP-bd"/>
</dbReference>
<keyword evidence="8" id="KW-0521">NADP</keyword>
<dbReference type="SUPFAM" id="SSF52540">
    <property type="entry name" value="P-loop containing nucleoside triphosphate hydrolases"/>
    <property type="match status" value="1"/>
</dbReference>
<evidence type="ECO:0000256" key="16">
    <source>
        <dbReference type="SAM" id="MobiDB-lite"/>
    </source>
</evidence>
<evidence type="ECO:0000259" key="17">
    <source>
        <dbReference type="PROSITE" id="PS50902"/>
    </source>
</evidence>
<evidence type="ECO:0000256" key="9">
    <source>
        <dbReference type="ARBA" id="ARBA00022927"/>
    </source>
</evidence>
<evidence type="ECO:0000256" key="5">
    <source>
        <dbReference type="ARBA" id="ARBA00022630"/>
    </source>
</evidence>
<dbReference type="InterPro" id="IPR017938">
    <property type="entry name" value="Riboflavin_synthase-like_b-brl"/>
</dbReference>
<dbReference type="InterPro" id="IPR029039">
    <property type="entry name" value="Flavoprotein-like_sf"/>
</dbReference>
<comment type="cofactor">
    <cofactor evidence="1">
        <name>FMN</name>
        <dbReference type="ChEBI" id="CHEBI:58210"/>
    </cofactor>
</comment>
<proteinExistence type="inferred from homology"/>
<dbReference type="SMART" id="SM00176">
    <property type="entry name" value="RAN"/>
    <property type="match status" value="1"/>
</dbReference>
<keyword evidence="9" id="KW-0653">Protein transport</keyword>
<dbReference type="AlphaFoldDB" id="A0AAD9IL85"/>
<dbReference type="SMART" id="SM00174">
    <property type="entry name" value="RHO"/>
    <property type="match status" value="1"/>
</dbReference>
<dbReference type="InterPro" id="IPR017927">
    <property type="entry name" value="FAD-bd_FR_type"/>
</dbReference>
<evidence type="ECO:0000256" key="8">
    <source>
        <dbReference type="ARBA" id="ARBA00022857"/>
    </source>
</evidence>